<evidence type="ECO:0000313" key="8">
    <source>
        <dbReference type="Proteomes" id="UP001642487"/>
    </source>
</evidence>
<keyword evidence="5 6" id="KW-0472">Membrane</keyword>
<feature type="transmembrane region" description="Helical" evidence="6">
    <location>
        <begin position="220"/>
        <end position="253"/>
    </location>
</feature>
<reference evidence="7 8" key="1">
    <citation type="submission" date="2024-03" db="EMBL/GenBank/DDBJ databases">
        <authorList>
            <person name="Gkanogiannis A."/>
            <person name="Becerra Lopez-Lavalle L."/>
        </authorList>
    </citation>
    <scope>NUCLEOTIDE SEQUENCE [LARGE SCALE GENOMIC DNA]</scope>
</reference>
<keyword evidence="8" id="KW-1185">Reference proteome</keyword>
<evidence type="ECO:0000256" key="1">
    <source>
        <dbReference type="ARBA" id="ARBA00004370"/>
    </source>
</evidence>
<evidence type="ECO:0000256" key="3">
    <source>
        <dbReference type="ARBA" id="ARBA00022692"/>
    </source>
</evidence>
<evidence type="ECO:0000256" key="2">
    <source>
        <dbReference type="ARBA" id="ARBA00009074"/>
    </source>
</evidence>
<name>A0ABP0XTT2_9ROSI</name>
<gene>
    <name evidence="7" type="ORF">CITCOLO1_LOCUS2807</name>
</gene>
<sequence>MKKSKIVSCLRKFLSCSDSGPHITSHPVDIDVREEYVNAFRTESYIDFWTRVLALNKGDDLITQLSVESTTSTRLSSYRLFVEHLLDPPQSTIKRILTSPHIGLNSYSLLLNYFSHTANASLLCSRLLKHIDHLRLKLHPLEINLQSLENKEEFHHESHFKQLLIHLVEFSNTHNPFIPSIEQVQIIQNGCSKLLKRLEFSRDKAQAKLKRVRYFQHNSAGFLVAITASLTIIIVTHGIALFVAAPGFLVGAIKLATRSRKLAKEVARLNVTAKGTYTLNRDFDTIGRLLARLSHELEHMRVMARFWLDKGEDRCRAIDELVRQLNQSHVKFSQQLDELEEHLYLCFMTINRARNLVVKEVLDSGQPIKISYL</sequence>
<dbReference type="PANTHER" id="PTHR31113:SF6">
    <property type="entry name" value="UPF0496 PROTEIN 3"/>
    <property type="match status" value="1"/>
</dbReference>
<comment type="subcellular location">
    <subcellularLocation>
        <location evidence="1">Membrane</location>
    </subcellularLocation>
</comment>
<dbReference type="EMBL" id="OZ021744">
    <property type="protein sequence ID" value="CAK9311157.1"/>
    <property type="molecule type" value="Genomic_DNA"/>
</dbReference>
<evidence type="ECO:0000256" key="5">
    <source>
        <dbReference type="ARBA" id="ARBA00023136"/>
    </source>
</evidence>
<dbReference type="Proteomes" id="UP001642487">
    <property type="component" value="Chromosome 10"/>
</dbReference>
<protein>
    <submittedName>
        <fullName evidence="7">Uncharacterized protein</fullName>
    </submittedName>
</protein>
<dbReference type="PANTHER" id="PTHR31113">
    <property type="entry name" value="UPF0496 PROTEIN 3-RELATED"/>
    <property type="match status" value="1"/>
</dbReference>
<dbReference type="Pfam" id="PF05055">
    <property type="entry name" value="DUF677"/>
    <property type="match status" value="1"/>
</dbReference>
<accession>A0ABP0XTT2</accession>
<proteinExistence type="inferred from homology"/>
<organism evidence="7 8">
    <name type="scientific">Citrullus colocynthis</name>
    <name type="common">colocynth</name>
    <dbReference type="NCBI Taxonomy" id="252529"/>
    <lineage>
        <taxon>Eukaryota</taxon>
        <taxon>Viridiplantae</taxon>
        <taxon>Streptophyta</taxon>
        <taxon>Embryophyta</taxon>
        <taxon>Tracheophyta</taxon>
        <taxon>Spermatophyta</taxon>
        <taxon>Magnoliopsida</taxon>
        <taxon>eudicotyledons</taxon>
        <taxon>Gunneridae</taxon>
        <taxon>Pentapetalae</taxon>
        <taxon>rosids</taxon>
        <taxon>fabids</taxon>
        <taxon>Cucurbitales</taxon>
        <taxon>Cucurbitaceae</taxon>
        <taxon>Benincaseae</taxon>
        <taxon>Citrullus</taxon>
    </lineage>
</organism>
<comment type="similarity">
    <text evidence="2">Belongs to the UPF0496 family.</text>
</comment>
<dbReference type="InterPro" id="IPR007749">
    <property type="entry name" value="DUF677"/>
</dbReference>
<evidence type="ECO:0000313" key="7">
    <source>
        <dbReference type="EMBL" id="CAK9311157.1"/>
    </source>
</evidence>
<keyword evidence="4 6" id="KW-1133">Transmembrane helix</keyword>
<keyword evidence="3 6" id="KW-0812">Transmembrane</keyword>
<evidence type="ECO:0000256" key="4">
    <source>
        <dbReference type="ARBA" id="ARBA00022989"/>
    </source>
</evidence>
<evidence type="ECO:0000256" key="6">
    <source>
        <dbReference type="SAM" id="Phobius"/>
    </source>
</evidence>